<evidence type="ECO:0000256" key="1">
    <source>
        <dbReference type="SAM" id="MobiDB-lite"/>
    </source>
</evidence>
<sequence length="243" mass="26147">MASLPRTLHRSSQQRGSSPLNGPLGAETRTGGAVVVPGSELSPGYLGLVWRCGTVPFLAVTLSTLRRATTHAFAARHCAPPAPATAVWKFVCTYRMAVIWVALRERERPRALWSRPLYGPRAGSTLGNDRGGQLGTAHSPQLTAPERRESRAGSRECWDGMLGEQCAGSDLQAWVTLRERRNMLRRGAHVGQTLRCHLSSLALLCPGQKRCGPVAGESKKSPAGPWPRAGSARRADRGRGAVS</sequence>
<keyword evidence="3" id="KW-1185">Reference proteome</keyword>
<feature type="region of interest" description="Disordered" evidence="1">
    <location>
        <begin position="124"/>
        <end position="154"/>
    </location>
</feature>
<reference evidence="2 3" key="1">
    <citation type="journal article" date="2021" name="Environ. Microbiol.">
        <title>Gene family expansions and transcriptome signatures uncover fungal adaptations to wood decay.</title>
        <authorList>
            <person name="Hage H."/>
            <person name="Miyauchi S."/>
            <person name="Viragh M."/>
            <person name="Drula E."/>
            <person name="Min B."/>
            <person name="Chaduli D."/>
            <person name="Navarro D."/>
            <person name="Favel A."/>
            <person name="Norest M."/>
            <person name="Lesage-Meessen L."/>
            <person name="Balint B."/>
            <person name="Merenyi Z."/>
            <person name="de Eugenio L."/>
            <person name="Morin E."/>
            <person name="Martinez A.T."/>
            <person name="Baldrian P."/>
            <person name="Stursova M."/>
            <person name="Martinez M.J."/>
            <person name="Novotny C."/>
            <person name="Magnuson J.K."/>
            <person name="Spatafora J.W."/>
            <person name="Maurice S."/>
            <person name="Pangilinan J."/>
            <person name="Andreopoulos W."/>
            <person name="LaButti K."/>
            <person name="Hundley H."/>
            <person name="Na H."/>
            <person name="Kuo A."/>
            <person name="Barry K."/>
            <person name="Lipzen A."/>
            <person name="Henrissat B."/>
            <person name="Riley R."/>
            <person name="Ahrendt S."/>
            <person name="Nagy L.G."/>
            <person name="Grigoriev I.V."/>
            <person name="Martin F."/>
            <person name="Rosso M.N."/>
        </authorList>
    </citation>
    <scope>NUCLEOTIDE SEQUENCE [LARGE SCALE GENOMIC DNA]</scope>
    <source>
        <strain evidence="2 3">CIRM-BRFM 1785</strain>
    </source>
</reference>
<comment type="caution">
    <text evidence="2">The sequence shown here is derived from an EMBL/GenBank/DDBJ whole genome shotgun (WGS) entry which is preliminary data.</text>
</comment>
<feature type="compositionally biased region" description="Basic and acidic residues" evidence="1">
    <location>
        <begin position="233"/>
        <end position="243"/>
    </location>
</feature>
<evidence type="ECO:0000313" key="3">
    <source>
        <dbReference type="Proteomes" id="UP000814176"/>
    </source>
</evidence>
<dbReference type="EMBL" id="JADCUA010000007">
    <property type="protein sequence ID" value="KAH9838368.1"/>
    <property type="molecule type" value="Genomic_DNA"/>
</dbReference>
<organism evidence="2 3">
    <name type="scientific">Rhodofomes roseus</name>
    <dbReference type="NCBI Taxonomy" id="34475"/>
    <lineage>
        <taxon>Eukaryota</taxon>
        <taxon>Fungi</taxon>
        <taxon>Dikarya</taxon>
        <taxon>Basidiomycota</taxon>
        <taxon>Agaricomycotina</taxon>
        <taxon>Agaricomycetes</taxon>
        <taxon>Polyporales</taxon>
        <taxon>Rhodofomes</taxon>
    </lineage>
</organism>
<feature type="compositionally biased region" description="Basic and acidic residues" evidence="1">
    <location>
        <begin position="145"/>
        <end position="154"/>
    </location>
</feature>
<protein>
    <submittedName>
        <fullName evidence="2">Uncharacterized protein</fullName>
    </submittedName>
</protein>
<feature type="region of interest" description="Disordered" evidence="1">
    <location>
        <begin position="1"/>
        <end position="28"/>
    </location>
</feature>
<dbReference type="Proteomes" id="UP000814176">
    <property type="component" value="Unassembled WGS sequence"/>
</dbReference>
<accession>A0ABQ8KKD9</accession>
<gene>
    <name evidence="2" type="ORF">C8Q71DRAFT_525308</name>
</gene>
<feature type="compositionally biased region" description="Polar residues" evidence="1">
    <location>
        <begin position="10"/>
        <end position="20"/>
    </location>
</feature>
<feature type="region of interest" description="Disordered" evidence="1">
    <location>
        <begin position="211"/>
        <end position="243"/>
    </location>
</feature>
<proteinExistence type="predicted"/>
<dbReference type="GeneID" id="71999861"/>
<name>A0ABQ8KKD9_9APHY</name>
<evidence type="ECO:0000313" key="2">
    <source>
        <dbReference type="EMBL" id="KAH9838368.1"/>
    </source>
</evidence>
<dbReference type="RefSeq" id="XP_047780283.1">
    <property type="nucleotide sequence ID" value="XM_047919129.1"/>
</dbReference>